<sequence>MDTLYADEVLLATETKAELGEQPQALHGRLADFGPRLNVRKTEYLTKEKNEHGTVRVNVKEVDTPPFAQSIYFDVAVAGQLTPSF</sequence>
<keyword evidence="2" id="KW-1185">Reference proteome</keyword>
<evidence type="ECO:0008006" key="3">
    <source>
        <dbReference type="Google" id="ProtNLM"/>
    </source>
</evidence>
<protein>
    <recommendedName>
        <fullName evidence="3">Reverse transcriptase domain-containing protein</fullName>
    </recommendedName>
</protein>
<reference evidence="2" key="1">
    <citation type="journal article" date="2015" name="Nat. Genet.">
        <title>The genome and transcriptome of the zoonotic hookworm Ancylostoma ceylanicum identify infection-specific gene families.</title>
        <authorList>
            <person name="Schwarz E.M."/>
            <person name="Hu Y."/>
            <person name="Antoshechkin I."/>
            <person name="Miller M.M."/>
            <person name="Sternberg P.W."/>
            <person name="Aroian R.V."/>
        </authorList>
    </citation>
    <scope>NUCLEOTIDE SEQUENCE</scope>
    <source>
        <strain evidence="2">HY135</strain>
    </source>
</reference>
<dbReference type="Proteomes" id="UP000024635">
    <property type="component" value="Unassembled WGS sequence"/>
</dbReference>
<organism evidence="1 2">
    <name type="scientific">Ancylostoma ceylanicum</name>
    <dbReference type="NCBI Taxonomy" id="53326"/>
    <lineage>
        <taxon>Eukaryota</taxon>
        <taxon>Metazoa</taxon>
        <taxon>Ecdysozoa</taxon>
        <taxon>Nematoda</taxon>
        <taxon>Chromadorea</taxon>
        <taxon>Rhabditida</taxon>
        <taxon>Rhabditina</taxon>
        <taxon>Rhabditomorpha</taxon>
        <taxon>Strongyloidea</taxon>
        <taxon>Ancylostomatidae</taxon>
        <taxon>Ancylostomatinae</taxon>
        <taxon>Ancylostoma</taxon>
    </lineage>
</organism>
<name>A0A016T8K2_9BILA</name>
<comment type="caution">
    <text evidence="1">The sequence shown here is derived from an EMBL/GenBank/DDBJ whole genome shotgun (WGS) entry which is preliminary data.</text>
</comment>
<dbReference type="EMBL" id="JARK01001462">
    <property type="protein sequence ID" value="EYB99010.1"/>
    <property type="molecule type" value="Genomic_DNA"/>
</dbReference>
<gene>
    <name evidence="1" type="primary">Acey_s0126.g1353</name>
    <name evidence="1" type="ORF">Y032_0126g1353</name>
</gene>
<accession>A0A016T8K2</accession>
<dbReference type="OrthoDB" id="418748at2759"/>
<evidence type="ECO:0000313" key="2">
    <source>
        <dbReference type="Proteomes" id="UP000024635"/>
    </source>
</evidence>
<dbReference type="AlphaFoldDB" id="A0A016T8K2"/>
<evidence type="ECO:0000313" key="1">
    <source>
        <dbReference type="EMBL" id="EYB99010.1"/>
    </source>
</evidence>
<proteinExistence type="predicted"/>